<feature type="domain" description="FAR1" evidence="1">
    <location>
        <begin position="26"/>
        <end position="110"/>
    </location>
</feature>
<dbReference type="PANTHER" id="PTHR46328:SF27">
    <property type="entry name" value="OS12G0287500 PROTEIN"/>
    <property type="match status" value="1"/>
</dbReference>
<protein>
    <recommendedName>
        <fullName evidence="1">FAR1 domain-containing protein</fullName>
    </recommendedName>
</protein>
<dbReference type="PANTHER" id="PTHR46328">
    <property type="entry name" value="FAR-RED IMPAIRED RESPONSIVE (FAR1) FAMILY PROTEIN-RELATED"/>
    <property type="match status" value="1"/>
</dbReference>
<reference evidence="2 3" key="1">
    <citation type="journal article" date="2023" name="Plants (Basel)">
        <title>Bridging the Gap: Combining Genomics and Transcriptomics Approaches to Understand Stylosanthes scabra, an Orphan Legume from the Brazilian Caatinga.</title>
        <authorList>
            <person name="Ferreira-Neto J.R.C."/>
            <person name="da Silva M.D."/>
            <person name="Binneck E."/>
            <person name="de Melo N.F."/>
            <person name="da Silva R.H."/>
            <person name="de Melo A.L.T.M."/>
            <person name="Pandolfi V."/>
            <person name="Bustamante F.O."/>
            <person name="Brasileiro-Vidal A.C."/>
            <person name="Benko-Iseppon A.M."/>
        </authorList>
    </citation>
    <scope>NUCLEOTIDE SEQUENCE [LARGE SCALE GENOMIC DNA]</scope>
    <source>
        <tissue evidence="2">Leaves</tissue>
    </source>
</reference>
<dbReference type="InterPro" id="IPR004330">
    <property type="entry name" value="FAR1_DNA_bnd_dom"/>
</dbReference>
<sequence length="110" mass="12805">YMCDVEEEYVPKVGMTFETVVEAGLFYKEYVKHAGFFTKIRNSNRCKETKKVKNQLITCNREGRWRSEVPSVEKTNPICGANCPARIYVHVDKKTQLWCISKVVLHHSHP</sequence>
<evidence type="ECO:0000259" key="1">
    <source>
        <dbReference type="Pfam" id="PF03101"/>
    </source>
</evidence>
<dbReference type="Proteomes" id="UP001341840">
    <property type="component" value="Unassembled WGS sequence"/>
</dbReference>
<organism evidence="2 3">
    <name type="scientific">Stylosanthes scabra</name>
    <dbReference type="NCBI Taxonomy" id="79078"/>
    <lineage>
        <taxon>Eukaryota</taxon>
        <taxon>Viridiplantae</taxon>
        <taxon>Streptophyta</taxon>
        <taxon>Embryophyta</taxon>
        <taxon>Tracheophyta</taxon>
        <taxon>Spermatophyta</taxon>
        <taxon>Magnoliopsida</taxon>
        <taxon>eudicotyledons</taxon>
        <taxon>Gunneridae</taxon>
        <taxon>Pentapetalae</taxon>
        <taxon>rosids</taxon>
        <taxon>fabids</taxon>
        <taxon>Fabales</taxon>
        <taxon>Fabaceae</taxon>
        <taxon>Papilionoideae</taxon>
        <taxon>50 kb inversion clade</taxon>
        <taxon>dalbergioids sensu lato</taxon>
        <taxon>Dalbergieae</taxon>
        <taxon>Pterocarpus clade</taxon>
        <taxon>Stylosanthes</taxon>
    </lineage>
</organism>
<evidence type="ECO:0000313" key="3">
    <source>
        <dbReference type="Proteomes" id="UP001341840"/>
    </source>
</evidence>
<keyword evidence="3" id="KW-1185">Reference proteome</keyword>
<accession>A0ABU6ZQZ9</accession>
<dbReference type="EMBL" id="JASCZI010273157">
    <property type="protein sequence ID" value="MED6224335.1"/>
    <property type="molecule type" value="Genomic_DNA"/>
</dbReference>
<evidence type="ECO:0000313" key="2">
    <source>
        <dbReference type="EMBL" id="MED6224335.1"/>
    </source>
</evidence>
<feature type="non-terminal residue" evidence="2">
    <location>
        <position position="1"/>
    </location>
</feature>
<dbReference type="Pfam" id="PF03101">
    <property type="entry name" value="FAR1"/>
    <property type="match status" value="1"/>
</dbReference>
<proteinExistence type="predicted"/>
<comment type="caution">
    <text evidence="2">The sequence shown here is derived from an EMBL/GenBank/DDBJ whole genome shotgun (WGS) entry which is preliminary data.</text>
</comment>
<name>A0ABU6ZQZ9_9FABA</name>
<gene>
    <name evidence="2" type="ORF">PIB30_082998</name>
</gene>